<evidence type="ECO:0000259" key="3">
    <source>
        <dbReference type="PROSITE" id="PS51144"/>
    </source>
</evidence>
<dbReference type="RefSeq" id="XP_035824859.1">
    <property type="nucleotide sequence ID" value="XM_035968966.1"/>
</dbReference>
<sequence>MEHSRRFFLAVILVIIAVARNTSGSLWANWWAYDEGISGPHYWGLLNRGWTLCNKGHNQSPVNIDPKTLLFDPSLTPLEISGSAVSGTLRNMGHSLTFDLSLTSHWSHGVNLTGGPLSYTYRTKTVHCIIFNLGPFTFQIQLFAFNSDLYHNLSAAMTSPRGVLCVAILVKVSNATHPHFERIHKVLNETMYKGDEKHISYLNLGGLLPETDHYMTYDGSLTHPACHETVTWLVYNKPIYLSHRQMAGLRRLKQDTVYNPVLLMAGNIRPTQPLNQRTVRTNINTVS</sequence>
<dbReference type="PANTHER" id="PTHR18952">
    <property type="entry name" value="CARBONIC ANHYDRASE"/>
    <property type="match status" value="1"/>
</dbReference>
<keyword evidence="4" id="KW-1185">Reference proteome</keyword>
<feature type="signal peptide" evidence="2">
    <location>
        <begin position="1"/>
        <end position="24"/>
    </location>
</feature>
<keyword evidence="2" id="KW-0732">Signal</keyword>
<comment type="similarity">
    <text evidence="1">Belongs to the alpha-carbonic anhydrase family.</text>
</comment>
<feature type="chain" id="PRO_5046297882" evidence="2">
    <location>
        <begin position="25"/>
        <end position="287"/>
    </location>
</feature>
<dbReference type="Gene3D" id="3.10.200.10">
    <property type="entry name" value="Alpha carbonic anhydrase"/>
    <property type="match status" value="1"/>
</dbReference>
<evidence type="ECO:0000256" key="1">
    <source>
        <dbReference type="ARBA" id="ARBA00010718"/>
    </source>
</evidence>
<dbReference type="GeneID" id="101847713"/>
<reference evidence="5" key="1">
    <citation type="submission" date="2025-08" db="UniProtKB">
        <authorList>
            <consortium name="RefSeq"/>
        </authorList>
    </citation>
    <scope>IDENTIFICATION</scope>
</reference>
<organism evidence="4 5">
    <name type="scientific">Aplysia californica</name>
    <name type="common">California sea hare</name>
    <dbReference type="NCBI Taxonomy" id="6500"/>
    <lineage>
        <taxon>Eukaryota</taxon>
        <taxon>Metazoa</taxon>
        <taxon>Spiralia</taxon>
        <taxon>Lophotrochozoa</taxon>
        <taxon>Mollusca</taxon>
        <taxon>Gastropoda</taxon>
        <taxon>Heterobranchia</taxon>
        <taxon>Euthyneura</taxon>
        <taxon>Tectipleura</taxon>
        <taxon>Aplysiida</taxon>
        <taxon>Aplysioidea</taxon>
        <taxon>Aplysiidae</taxon>
        <taxon>Aplysia</taxon>
    </lineage>
</organism>
<dbReference type="InterPro" id="IPR023561">
    <property type="entry name" value="Carbonic_anhydrase_a-class"/>
</dbReference>
<dbReference type="SMART" id="SM01057">
    <property type="entry name" value="Carb_anhydrase"/>
    <property type="match status" value="1"/>
</dbReference>
<evidence type="ECO:0000313" key="4">
    <source>
        <dbReference type="Proteomes" id="UP000694888"/>
    </source>
</evidence>
<dbReference type="PROSITE" id="PS51144">
    <property type="entry name" value="ALPHA_CA_2"/>
    <property type="match status" value="1"/>
</dbReference>
<dbReference type="SUPFAM" id="SSF51069">
    <property type="entry name" value="Carbonic anhydrase"/>
    <property type="match status" value="1"/>
</dbReference>
<dbReference type="InterPro" id="IPR036398">
    <property type="entry name" value="CA_dom_sf"/>
</dbReference>
<dbReference type="InterPro" id="IPR001148">
    <property type="entry name" value="CA_dom"/>
</dbReference>
<feature type="domain" description="Alpha-carbonic anhydrase" evidence="3">
    <location>
        <begin position="29"/>
        <end position="283"/>
    </location>
</feature>
<proteinExistence type="inferred from homology"/>
<evidence type="ECO:0000313" key="5">
    <source>
        <dbReference type="RefSeq" id="XP_035824859.1"/>
    </source>
</evidence>
<dbReference type="PANTHER" id="PTHR18952:SF208">
    <property type="entry name" value="CARBONIC ANHYDRASE XA-RELATED"/>
    <property type="match status" value="1"/>
</dbReference>
<dbReference type="Pfam" id="PF00194">
    <property type="entry name" value="Carb_anhydrase"/>
    <property type="match status" value="1"/>
</dbReference>
<dbReference type="Proteomes" id="UP000694888">
    <property type="component" value="Unplaced"/>
</dbReference>
<gene>
    <name evidence="5" type="primary">LOC101847713</name>
</gene>
<accession>A0ABM1VR17</accession>
<evidence type="ECO:0000256" key="2">
    <source>
        <dbReference type="SAM" id="SignalP"/>
    </source>
</evidence>
<name>A0ABM1VR17_APLCA</name>
<protein>
    <submittedName>
        <fullName evidence="5">Carbonic anhydrase-related protein 10-like</fullName>
    </submittedName>
</protein>